<dbReference type="PROSITE" id="PS01047">
    <property type="entry name" value="HMA_1"/>
    <property type="match status" value="1"/>
</dbReference>
<dbReference type="PRINTS" id="PR00946">
    <property type="entry name" value="HGSCAVENGER"/>
</dbReference>
<keyword evidence="1" id="KW-0479">Metal-binding</keyword>
<dbReference type="PROSITE" id="PS51257">
    <property type="entry name" value="PROKAR_LIPOPROTEIN"/>
    <property type="match status" value="1"/>
</dbReference>
<dbReference type="InterPro" id="IPR036163">
    <property type="entry name" value="HMA_dom_sf"/>
</dbReference>
<dbReference type="Proteomes" id="UP000595426">
    <property type="component" value="Chromosome"/>
</dbReference>
<accession>A0A7T7ZWR9</accession>
<organism evidence="4 5">
    <name type="scientific">Elizabethkingia bruuniana</name>
    <dbReference type="NCBI Taxonomy" id="1756149"/>
    <lineage>
        <taxon>Bacteria</taxon>
        <taxon>Pseudomonadati</taxon>
        <taxon>Bacteroidota</taxon>
        <taxon>Flavobacteriia</taxon>
        <taxon>Flavobacteriales</taxon>
        <taxon>Weeksellaceae</taxon>
        <taxon>Elizabethkingia</taxon>
    </lineage>
</organism>
<keyword evidence="2" id="KW-0732">Signal</keyword>
<dbReference type="AlphaFoldDB" id="A0A7T7ZWR9"/>
<dbReference type="PANTHER" id="PTHR46594:SF4">
    <property type="entry name" value="P-TYPE CATION-TRANSPORTING ATPASE"/>
    <property type="match status" value="1"/>
</dbReference>
<name>A0A7T7ZWR9_9FLAO</name>
<feature type="domain" description="HMA" evidence="3">
    <location>
        <begin position="46"/>
        <end position="112"/>
    </location>
</feature>
<protein>
    <submittedName>
        <fullName evidence="4">Heavy-metal-associated domain-containing protein</fullName>
    </submittedName>
</protein>
<dbReference type="CDD" id="cd00371">
    <property type="entry name" value="HMA"/>
    <property type="match status" value="1"/>
</dbReference>
<feature type="signal peptide" evidence="2">
    <location>
        <begin position="1"/>
        <end position="25"/>
    </location>
</feature>
<dbReference type="InterPro" id="IPR001802">
    <property type="entry name" value="MerP/CopZ"/>
</dbReference>
<dbReference type="SUPFAM" id="SSF55008">
    <property type="entry name" value="HMA, heavy metal-associated domain"/>
    <property type="match status" value="1"/>
</dbReference>
<feature type="chain" id="PRO_5033043978" evidence="2">
    <location>
        <begin position="26"/>
        <end position="119"/>
    </location>
</feature>
<evidence type="ECO:0000313" key="5">
    <source>
        <dbReference type="Proteomes" id="UP000595426"/>
    </source>
</evidence>
<dbReference type="EMBL" id="CP067018">
    <property type="protein sequence ID" value="QQN57369.1"/>
    <property type="molecule type" value="Genomic_DNA"/>
</dbReference>
<dbReference type="RefSeq" id="WP_052114792.1">
    <property type="nucleotide sequence ID" value="NZ_CP067018.1"/>
</dbReference>
<evidence type="ECO:0000256" key="1">
    <source>
        <dbReference type="ARBA" id="ARBA00022723"/>
    </source>
</evidence>
<gene>
    <name evidence="4" type="ORF">I6H88_13025</name>
</gene>
<dbReference type="Pfam" id="PF00403">
    <property type="entry name" value="HMA"/>
    <property type="match status" value="1"/>
</dbReference>
<dbReference type="FunFam" id="3.30.70.100:FF:000005">
    <property type="entry name" value="Copper-exporting P-type ATPase A"/>
    <property type="match status" value="1"/>
</dbReference>
<evidence type="ECO:0000313" key="4">
    <source>
        <dbReference type="EMBL" id="QQN57369.1"/>
    </source>
</evidence>
<dbReference type="PANTHER" id="PTHR46594">
    <property type="entry name" value="P-TYPE CATION-TRANSPORTING ATPASE"/>
    <property type="match status" value="1"/>
</dbReference>
<evidence type="ECO:0000259" key="3">
    <source>
        <dbReference type="PROSITE" id="PS50846"/>
    </source>
</evidence>
<proteinExistence type="predicted"/>
<dbReference type="InterPro" id="IPR017969">
    <property type="entry name" value="Heavy-metal-associated_CS"/>
</dbReference>
<dbReference type="GO" id="GO:0046872">
    <property type="term" value="F:metal ion binding"/>
    <property type="evidence" value="ECO:0007669"/>
    <property type="project" value="UniProtKB-KW"/>
</dbReference>
<dbReference type="InterPro" id="IPR006121">
    <property type="entry name" value="HMA_dom"/>
</dbReference>
<sequence>MINRISTFKTGVLFLLIAFSTSSCAQEPKKAEQTKSKIQTTTEIVQKAKMSVDGMTCSACQSNVKKTIKSIYGVTDAEVDLGKKTAFFTYDPQKVKVDSIQKKVNDLGYTAGTPKKIKP</sequence>
<dbReference type="Gene3D" id="3.30.70.100">
    <property type="match status" value="1"/>
</dbReference>
<evidence type="ECO:0000256" key="2">
    <source>
        <dbReference type="SAM" id="SignalP"/>
    </source>
</evidence>
<reference evidence="4 5" key="1">
    <citation type="submission" date="2020-12" db="EMBL/GenBank/DDBJ databases">
        <title>FDA dAtabase for Regulatory Grade micrObial Sequences (FDA-ARGOS): Supporting development and validation of Infectious Disease Dx tests.</title>
        <authorList>
            <person name="Kerrigan L."/>
            <person name="Long C."/>
            <person name="Tallon L."/>
            <person name="Sadzewicz L."/>
            <person name="Zhao X."/>
            <person name="Boylan J."/>
            <person name="Ott S."/>
            <person name="Bowen H."/>
            <person name="Vavikolanu K."/>
            <person name="Mehta A."/>
            <person name="Aluvathingal J."/>
            <person name="Nadendla S."/>
            <person name="Yan Y."/>
            <person name="Sichtig H."/>
        </authorList>
    </citation>
    <scope>NUCLEOTIDE SEQUENCE [LARGE SCALE GENOMIC DNA]</scope>
    <source>
        <strain evidence="4 5">FDAARGOS_1031</strain>
    </source>
</reference>
<keyword evidence="5" id="KW-1185">Reference proteome</keyword>
<dbReference type="PROSITE" id="PS50846">
    <property type="entry name" value="HMA_2"/>
    <property type="match status" value="1"/>
</dbReference>